<evidence type="ECO:0000259" key="3">
    <source>
        <dbReference type="PROSITE" id="PS50006"/>
    </source>
</evidence>
<dbReference type="Pfam" id="PF00498">
    <property type="entry name" value="FHA"/>
    <property type="match status" value="1"/>
</dbReference>
<keyword evidence="1" id="KW-0597">Phosphoprotein</keyword>
<dbReference type="PANTHER" id="PTHR23308">
    <property type="entry name" value="NUCLEAR INHIBITOR OF PROTEIN PHOSPHATASE-1"/>
    <property type="match status" value="1"/>
</dbReference>
<feature type="domain" description="FHA" evidence="3">
    <location>
        <begin position="131"/>
        <end position="190"/>
    </location>
</feature>
<protein>
    <submittedName>
        <fullName evidence="4">FHA domain-containing protein</fullName>
    </submittedName>
</protein>
<dbReference type="SMART" id="SM00240">
    <property type="entry name" value="FHA"/>
    <property type="match status" value="1"/>
</dbReference>
<feature type="region of interest" description="Disordered" evidence="2">
    <location>
        <begin position="65"/>
        <end position="84"/>
    </location>
</feature>
<dbReference type="InterPro" id="IPR008984">
    <property type="entry name" value="SMAD_FHA_dom_sf"/>
</dbReference>
<dbReference type="EMBL" id="VFPH01000001">
    <property type="protein sequence ID" value="TQM45276.1"/>
    <property type="molecule type" value="Genomic_DNA"/>
</dbReference>
<evidence type="ECO:0000313" key="5">
    <source>
        <dbReference type="Proteomes" id="UP000319818"/>
    </source>
</evidence>
<comment type="caution">
    <text evidence="4">The sequence shown here is derived from an EMBL/GenBank/DDBJ whole genome shotgun (WGS) entry which is preliminary data.</text>
</comment>
<evidence type="ECO:0000313" key="4">
    <source>
        <dbReference type="EMBL" id="TQM45276.1"/>
    </source>
</evidence>
<dbReference type="OrthoDB" id="5111283at2"/>
<dbReference type="Gene3D" id="2.60.200.20">
    <property type="match status" value="1"/>
</dbReference>
<keyword evidence="5" id="KW-1185">Reference proteome</keyword>
<dbReference type="AlphaFoldDB" id="A0A543GGT4"/>
<sequence>MSGPCTEDHSAAAGEYCGVCGLRLRGGQPEATAALAPVQRCPSCGSAREGRFCEVCGYDSALGPPPEPASPVDGDAPAAPRAAPGGTWTAVVRADRAWFEEVLRRDGPDAATLQFPTFPIERRFVLDRPQLTIGRRSRSRGVEPEIDLSAPPLDPGVSTLHALLVGRADGGWDVVDLDSTNGTIVGDRPDPIPPNTPVRLADGDVVKVGAWTTITLVAPVGSADRPDQSR</sequence>
<evidence type="ECO:0000256" key="2">
    <source>
        <dbReference type="SAM" id="MobiDB-lite"/>
    </source>
</evidence>
<reference evidence="4 5" key="1">
    <citation type="submission" date="2019-06" db="EMBL/GenBank/DDBJ databases">
        <title>Sequencing the genomes of 1000 actinobacteria strains.</title>
        <authorList>
            <person name="Klenk H.-P."/>
        </authorList>
    </citation>
    <scope>NUCLEOTIDE SEQUENCE [LARGE SCALE GENOMIC DNA]</scope>
    <source>
        <strain evidence="4 5">DSM 45511</strain>
    </source>
</reference>
<dbReference type="InterPro" id="IPR050923">
    <property type="entry name" value="Cell_Proc_Reg/RNA_Proc"/>
</dbReference>
<dbReference type="CDD" id="cd00060">
    <property type="entry name" value="FHA"/>
    <property type="match status" value="1"/>
</dbReference>
<organism evidence="4 5">
    <name type="scientific">Pseudonocardia cypriaca</name>
    <dbReference type="NCBI Taxonomy" id="882449"/>
    <lineage>
        <taxon>Bacteria</taxon>
        <taxon>Bacillati</taxon>
        <taxon>Actinomycetota</taxon>
        <taxon>Actinomycetes</taxon>
        <taxon>Pseudonocardiales</taxon>
        <taxon>Pseudonocardiaceae</taxon>
        <taxon>Pseudonocardia</taxon>
    </lineage>
</organism>
<proteinExistence type="predicted"/>
<evidence type="ECO:0000256" key="1">
    <source>
        <dbReference type="ARBA" id="ARBA00022553"/>
    </source>
</evidence>
<dbReference type="Proteomes" id="UP000319818">
    <property type="component" value="Unassembled WGS sequence"/>
</dbReference>
<gene>
    <name evidence="4" type="ORF">FB388_2674</name>
</gene>
<dbReference type="InterPro" id="IPR000253">
    <property type="entry name" value="FHA_dom"/>
</dbReference>
<name>A0A543GGT4_9PSEU</name>
<dbReference type="SUPFAM" id="SSF49879">
    <property type="entry name" value="SMAD/FHA domain"/>
    <property type="match status" value="1"/>
</dbReference>
<accession>A0A543GGT4</accession>
<dbReference type="RefSeq" id="WP_142100768.1">
    <property type="nucleotide sequence ID" value="NZ_VFPH01000001.1"/>
</dbReference>
<dbReference type="PROSITE" id="PS50006">
    <property type="entry name" value="FHA_DOMAIN"/>
    <property type="match status" value="1"/>
</dbReference>
<feature type="compositionally biased region" description="Low complexity" evidence="2">
    <location>
        <begin position="73"/>
        <end position="84"/>
    </location>
</feature>